<dbReference type="SUPFAM" id="SSF53850">
    <property type="entry name" value="Periplasmic binding protein-like II"/>
    <property type="match status" value="1"/>
</dbReference>
<name>A0ABV2J1G1_9HYPH</name>
<evidence type="ECO:0000256" key="2">
    <source>
        <dbReference type="ARBA" id="ARBA00008725"/>
    </source>
</evidence>
<feature type="domain" description="PBP" evidence="9">
    <location>
        <begin position="24"/>
        <end position="308"/>
    </location>
</feature>
<keyword evidence="11" id="KW-1185">Reference proteome</keyword>
<evidence type="ECO:0000313" key="11">
    <source>
        <dbReference type="Proteomes" id="UP001549047"/>
    </source>
</evidence>
<dbReference type="PANTHER" id="PTHR42996">
    <property type="entry name" value="PHOSPHATE-BINDING PROTEIN PSTS"/>
    <property type="match status" value="1"/>
</dbReference>
<evidence type="ECO:0000259" key="9">
    <source>
        <dbReference type="Pfam" id="PF12849"/>
    </source>
</evidence>
<comment type="caution">
    <text evidence="10">The sequence shown here is derived from an EMBL/GenBank/DDBJ whole genome shotgun (WGS) entry which is preliminary data.</text>
</comment>
<dbReference type="NCBIfam" id="NF008171">
    <property type="entry name" value="PRK10918.1"/>
    <property type="match status" value="1"/>
</dbReference>
<evidence type="ECO:0000256" key="3">
    <source>
        <dbReference type="ARBA" id="ARBA00011529"/>
    </source>
</evidence>
<dbReference type="Gene3D" id="3.40.190.10">
    <property type="entry name" value="Periplasmic binding protein-like II"/>
    <property type="match status" value="2"/>
</dbReference>
<evidence type="ECO:0000256" key="4">
    <source>
        <dbReference type="ARBA" id="ARBA00021889"/>
    </source>
</evidence>
<dbReference type="PANTHER" id="PTHR42996:SF1">
    <property type="entry name" value="PHOSPHATE-BINDING PROTEIN PSTS"/>
    <property type="match status" value="1"/>
</dbReference>
<dbReference type="NCBIfam" id="TIGR00975">
    <property type="entry name" value="3a0107s03"/>
    <property type="match status" value="1"/>
</dbReference>
<keyword evidence="6 7" id="KW-0592">Phosphate transport</keyword>
<evidence type="ECO:0000256" key="6">
    <source>
        <dbReference type="ARBA" id="ARBA00022592"/>
    </source>
</evidence>
<feature type="signal peptide" evidence="8">
    <location>
        <begin position="1"/>
        <end position="26"/>
    </location>
</feature>
<feature type="chain" id="PRO_5046907947" description="Phosphate-binding protein PstS" evidence="8">
    <location>
        <begin position="27"/>
        <end position="342"/>
    </location>
</feature>
<sequence>MNLIRKFAAGAAAAALSLTLAGASLAADITGAGSSFINPVLSKWAEGYKAATSNTVNYQSVGSGAGIKQLLAKTVVFGATDKPMSDGDLEKNGLAQFPMISGGIVVTYNIDGVKPGELVFDGETLSGIFLGKITKWDDAALKKLNPDAKLPSTPISVVYRADGSGTTFNFTNYLSKVSPEWKEKVGSDTAVQWPVGFGAKGSEGVSTTVAQTAGSISYVEYSYVVANKMGFSKMKNAAGKVVEPKLDTFTAAAANADWKGAKNFNVIVTNQPGDNTWPIAASTWVVLYKQPADKALNDGALDFFKWAYEKGQKDATSLNYVAIPDSVSKVVMESWKKDFGTK</sequence>
<gene>
    <name evidence="10" type="ORF">ABID16_002873</name>
</gene>
<organism evidence="10 11">
    <name type="scientific">Rhizobium aquaticum</name>
    <dbReference type="NCBI Taxonomy" id="1549636"/>
    <lineage>
        <taxon>Bacteria</taxon>
        <taxon>Pseudomonadati</taxon>
        <taxon>Pseudomonadota</taxon>
        <taxon>Alphaproteobacteria</taxon>
        <taxon>Hyphomicrobiales</taxon>
        <taxon>Rhizobiaceae</taxon>
        <taxon>Rhizobium/Agrobacterium group</taxon>
        <taxon>Rhizobium</taxon>
    </lineage>
</organism>
<dbReference type="InterPro" id="IPR050962">
    <property type="entry name" value="Phosphate-bind_PstS"/>
</dbReference>
<comment type="similarity">
    <text evidence="2 7">Belongs to the PstS family.</text>
</comment>
<dbReference type="CDD" id="cd13565">
    <property type="entry name" value="PBP2_PstS"/>
    <property type="match status" value="1"/>
</dbReference>
<dbReference type="InterPro" id="IPR005673">
    <property type="entry name" value="ABC_phos-bd_PstS"/>
</dbReference>
<keyword evidence="5 7" id="KW-0813">Transport</keyword>
<evidence type="ECO:0000256" key="5">
    <source>
        <dbReference type="ARBA" id="ARBA00022448"/>
    </source>
</evidence>
<evidence type="ECO:0000313" key="10">
    <source>
        <dbReference type="EMBL" id="MET3614536.1"/>
    </source>
</evidence>
<comment type="subunit">
    <text evidence="3 7">The complex is composed of two ATP-binding proteins (PstB), two transmembrane proteins (PstC and PstA) and a solute-binding protein (PstS).</text>
</comment>
<proteinExistence type="inferred from homology"/>
<reference evidence="10 11" key="1">
    <citation type="submission" date="2024-06" db="EMBL/GenBank/DDBJ databases">
        <title>Genomic Encyclopedia of Type Strains, Phase IV (KMG-IV): sequencing the most valuable type-strain genomes for metagenomic binning, comparative biology and taxonomic classification.</title>
        <authorList>
            <person name="Goeker M."/>
        </authorList>
    </citation>
    <scope>NUCLEOTIDE SEQUENCE [LARGE SCALE GENOMIC DNA]</scope>
    <source>
        <strain evidence="10 11">DSM 29780</strain>
    </source>
</reference>
<evidence type="ECO:0000256" key="1">
    <source>
        <dbReference type="ARBA" id="ARBA00002841"/>
    </source>
</evidence>
<keyword evidence="8" id="KW-0732">Signal</keyword>
<evidence type="ECO:0000256" key="7">
    <source>
        <dbReference type="PIRNR" id="PIRNR002756"/>
    </source>
</evidence>
<evidence type="ECO:0000256" key="8">
    <source>
        <dbReference type="SAM" id="SignalP"/>
    </source>
</evidence>
<comment type="function">
    <text evidence="1 7">Part of the ABC transporter complex PstSACB involved in phosphate import.</text>
</comment>
<protein>
    <recommendedName>
        <fullName evidence="4 7">Phosphate-binding protein PstS</fullName>
    </recommendedName>
</protein>
<dbReference type="PIRSF" id="PIRSF002756">
    <property type="entry name" value="PstS"/>
    <property type="match status" value="1"/>
</dbReference>
<dbReference type="Proteomes" id="UP001549047">
    <property type="component" value="Unassembled WGS sequence"/>
</dbReference>
<dbReference type="EMBL" id="JBEPMB010000004">
    <property type="protein sequence ID" value="MET3614536.1"/>
    <property type="molecule type" value="Genomic_DNA"/>
</dbReference>
<dbReference type="InterPro" id="IPR024370">
    <property type="entry name" value="PBP_domain"/>
</dbReference>
<accession>A0ABV2J1G1</accession>
<dbReference type="Pfam" id="PF12849">
    <property type="entry name" value="PBP_like_2"/>
    <property type="match status" value="1"/>
</dbReference>